<reference evidence="1 2" key="1">
    <citation type="submission" date="2023-12" db="EMBL/GenBank/DDBJ databases">
        <title>A high-quality genome assembly for Dillenia turbinata (Dilleniales).</title>
        <authorList>
            <person name="Chanderbali A."/>
        </authorList>
    </citation>
    <scope>NUCLEOTIDE SEQUENCE [LARGE SCALE GENOMIC DNA]</scope>
    <source>
        <strain evidence="1">LSX21</strain>
        <tissue evidence="1">Leaf</tissue>
    </source>
</reference>
<organism evidence="1 2">
    <name type="scientific">Dillenia turbinata</name>
    <dbReference type="NCBI Taxonomy" id="194707"/>
    <lineage>
        <taxon>Eukaryota</taxon>
        <taxon>Viridiplantae</taxon>
        <taxon>Streptophyta</taxon>
        <taxon>Embryophyta</taxon>
        <taxon>Tracheophyta</taxon>
        <taxon>Spermatophyta</taxon>
        <taxon>Magnoliopsida</taxon>
        <taxon>eudicotyledons</taxon>
        <taxon>Gunneridae</taxon>
        <taxon>Pentapetalae</taxon>
        <taxon>Dilleniales</taxon>
        <taxon>Dilleniaceae</taxon>
        <taxon>Dillenia</taxon>
    </lineage>
</organism>
<proteinExistence type="predicted"/>
<dbReference type="AlphaFoldDB" id="A0AAN8V4Z6"/>
<evidence type="ECO:0000313" key="1">
    <source>
        <dbReference type="EMBL" id="KAK6927635.1"/>
    </source>
</evidence>
<name>A0AAN8V4Z6_9MAGN</name>
<dbReference type="Proteomes" id="UP001370490">
    <property type="component" value="Unassembled WGS sequence"/>
</dbReference>
<comment type="caution">
    <text evidence="1">The sequence shown here is derived from an EMBL/GenBank/DDBJ whole genome shotgun (WGS) entry which is preliminary data.</text>
</comment>
<keyword evidence="2" id="KW-1185">Reference proteome</keyword>
<evidence type="ECO:0000313" key="2">
    <source>
        <dbReference type="Proteomes" id="UP001370490"/>
    </source>
</evidence>
<gene>
    <name evidence="1" type="ORF">RJ641_006226</name>
</gene>
<dbReference type="EMBL" id="JBAMMX010000014">
    <property type="protein sequence ID" value="KAK6927635.1"/>
    <property type="molecule type" value="Genomic_DNA"/>
</dbReference>
<protein>
    <submittedName>
        <fullName evidence="1">Uncharacterized protein</fullName>
    </submittedName>
</protein>
<accession>A0AAN8V4Z6</accession>
<sequence length="139" mass="15009">MDSVERSHYRNVYDGMKTFPTNSDVLMAEINASIATLLYAQTTTYLNSSFTLDSDGSSDADPGPKYDAQLADETYRAGCASFTAGKLDEALQSLNLLLSKCPPDKTSAVAKLQELRAAASSIVPKHKNEEAHESKAILS</sequence>